<keyword evidence="4" id="KW-1185">Reference proteome</keyword>
<evidence type="ECO:0000313" key="4">
    <source>
        <dbReference type="Proteomes" id="UP000009168"/>
    </source>
</evidence>
<organism evidence="3 4">
    <name type="scientific">Tetrahymena thermophila (strain SB210)</name>
    <dbReference type="NCBI Taxonomy" id="312017"/>
    <lineage>
        <taxon>Eukaryota</taxon>
        <taxon>Sar</taxon>
        <taxon>Alveolata</taxon>
        <taxon>Ciliophora</taxon>
        <taxon>Intramacronucleata</taxon>
        <taxon>Oligohymenophorea</taxon>
        <taxon>Hymenostomatida</taxon>
        <taxon>Tetrahymenina</taxon>
        <taxon>Tetrahymenidae</taxon>
        <taxon>Tetrahymena</taxon>
    </lineage>
</organism>
<gene>
    <name evidence="3" type="ORF">TTHERM_00138050</name>
</gene>
<dbReference type="Proteomes" id="UP000009168">
    <property type="component" value="Unassembled WGS sequence"/>
</dbReference>
<keyword evidence="2" id="KW-1133">Transmembrane helix</keyword>
<evidence type="ECO:0000256" key="1">
    <source>
        <dbReference type="SAM" id="Coils"/>
    </source>
</evidence>
<dbReference type="EMBL" id="GG662639">
    <property type="protein sequence ID" value="EAR99542.2"/>
    <property type="molecule type" value="Genomic_DNA"/>
</dbReference>
<dbReference type="GeneID" id="7839963"/>
<name>I7MKM1_TETTS</name>
<dbReference type="InParanoid" id="I7MKM1"/>
<sequence length="296" mass="34903">MFEIISKNAKLIGALGLIALGGIVNYVLFKEDSEEQQNQNKINEEKQNEQQMQQNLGMTKDEAKEKMQELLQKVKKQSEEQFKEVIKKDIKVEYYGQFISDKTIKIIMHRSVLFCIDSLMKIHSKFIEQRQEKYYQIAEYAAINNELIQNYFYILNISMENITQILEISQELFQSSLRYWQTQQKISKGYLRDLAYHFMAEANIKNSISKDQYIDYLQFVCEEIPKQANQLKLLLSQSTPQLQKIVILSRAEDKAFFDKNISDLQGIKALSLYSQDEECKQLLNKRNELLNNIYQI</sequence>
<dbReference type="AlphaFoldDB" id="I7MKM1"/>
<reference evidence="4" key="1">
    <citation type="journal article" date="2006" name="PLoS Biol.">
        <title>Macronuclear genome sequence of the ciliate Tetrahymena thermophila, a model eukaryote.</title>
        <authorList>
            <person name="Eisen J.A."/>
            <person name="Coyne R.S."/>
            <person name="Wu M."/>
            <person name="Wu D."/>
            <person name="Thiagarajan M."/>
            <person name="Wortman J.R."/>
            <person name="Badger J.H."/>
            <person name="Ren Q."/>
            <person name="Amedeo P."/>
            <person name="Jones K.M."/>
            <person name="Tallon L.J."/>
            <person name="Delcher A.L."/>
            <person name="Salzberg S.L."/>
            <person name="Silva J.C."/>
            <person name="Haas B.J."/>
            <person name="Majoros W.H."/>
            <person name="Farzad M."/>
            <person name="Carlton J.M."/>
            <person name="Smith R.K. Jr."/>
            <person name="Garg J."/>
            <person name="Pearlman R.E."/>
            <person name="Karrer K.M."/>
            <person name="Sun L."/>
            <person name="Manning G."/>
            <person name="Elde N.C."/>
            <person name="Turkewitz A.P."/>
            <person name="Asai D.J."/>
            <person name="Wilkes D.E."/>
            <person name="Wang Y."/>
            <person name="Cai H."/>
            <person name="Collins K."/>
            <person name="Stewart B.A."/>
            <person name="Lee S.R."/>
            <person name="Wilamowska K."/>
            <person name="Weinberg Z."/>
            <person name="Ruzzo W.L."/>
            <person name="Wloga D."/>
            <person name="Gaertig J."/>
            <person name="Frankel J."/>
            <person name="Tsao C.-C."/>
            <person name="Gorovsky M.A."/>
            <person name="Keeling P.J."/>
            <person name="Waller R.F."/>
            <person name="Patron N.J."/>
            <person name="Cherry J.M."/>
            <person name="Stover N.A."/>
            <person name="Krieger C.J."/>
            <person name="del Toro C."/>
            <person name="Ryder H.F."/>
            <person name="Williamson S.C."/>
            <person name="Barbeau R.A."/>
            <person name="Hamilton E.P."/>
            <person name="Orias E."/>
        </authorList>
    </citation>
    <scope>NUCLEOTIDE SEQUENCE [LARGE SCALE GENOMIC DNA]</scope>
    <source>
        <strain evidence="4">SB210</strain>
    </source>
</reference>
<keyword evidence="2" id="KW-0472">Membrane</keyword>
<evidence type="ECO:0000313" key="3">
    <source>
        <dbReference type="EMBL" id="EAR99542.2"/>
    </source>
</evidence>
<protein>
    <submittedName>
        <fullName evidence="3">Transmembrane protein, putative</fullName>
    </submittedName>
</protein>
<proteinExistence type="predicted"/>
<dbReference type="RefSeq" id="XP_001019787.2">
    <property type="nucleotide sequence ID" value="XM_001019787.2"/>
</dbReference>
<feature type="coiled-coil region" evidence="1">
    <location>
        <begin position="34"/>
        <end position="84"/>
    </location>
</feature>
<accession>I7MKM1</accession>
<keyword evidence="2 3" id="KW-0812">Transmembrane</keyword>
<evidence type="ECO:0000256" key="2">
    <source>
        <dbReference type="SAM" id="Phobius"/>
    </source>
</evidence>
<keyword evidence="1" id="KW-0175">Coiled coil</keyword>
<dbReference type="KEGG" id="tet:TTHERM_00138050"/>
<feature type="transmembrane region" description="Helical" evidence="2">
    <location>
        <begin position="12"/>
        <end position="29"/>
    </location>
</feature>